<reference evidence="2" key="2">
    <citation type="submission" date="2000-03" db="EMBL/GenBank/DDBJ databases">
        <authorList>
            <person name="Rounsley S.D."/>
            <person name="Lin X."/>
            <person name="Kaul S."/>
            <person name="Shea T.P."/>
            <person name="Fujii C.Y."/>
            <person name="Mason T.M."/>
            <person name="Shen M."/>
            <person name="Ronning C.M."/>
            <person name="Fraser C.M."/>
            <person name="Somerville C.R."/>
            <person name="Venter J.C."/>
        </authorList>
    </citation>
    <scope>NUCLEOTIDE SEQUENCE</scope>
</reference>
<keyword evidence="1" id="KW-0812">Transmembrane</keyword>
<keyword evidence="1" id="KW-1133">Transmembrane helix</keyword>
<organism evidence="2">
    <name type="scientific">Arabidopsis thaliana</name>
    <name type="common">Mouse-ear cress</name>
    <dbReference type="NCBI Taxonomy" id="3702"/>
    <lineage>
        <taxon>Eukaryota</taxon>
        <taxon>Viridiplantae</taxon>
        <taxon>Streptophyta</taxon>
        <taxon>Embryophyta</taxon>
        <taxon>Tracheophyta</taxon>
        <taxon>Spermatophyta</taxon>
        <taxon>Magnoliopsida</taxon>
        <taxon>eudicotyledons</taxon>
        <taxon>Gunneridae</taxon>
        <taxon>Pentapetalae</taxon>
        <taxon>rosids</taxon>
        <taxon>malvids</taxon>
        <taxon>Brassicales</taxon>
        <taxon>Brassicaceae</taxon>
        <taxon>Camelineae</taxon>
        <taxon>Arabidopsis</taxon>
    </lineage>
</organism>
<evidence type="ECO:0000256" key="1">
    <source>
        <dbReference type="SAM" id="Phobius"/>
    </source>
</evidence>
<name>O82269_ARATH</name>
<reference evidence="2" key="3">
    <citation type="submission" date="2002-02" db="EMBL/GenBank/DDBJ databases">
        <authorList>
            <person name="Town C.D."/>
            <person name="Kaul S."/>
        </authorList>
    </citation>
    <scope>NUCLEOTIDE SEQUENCE</scope>
</reference>
<dbReference type="PIR" id="B84717">
    <property type="entry name" value="B84717"/>
</dbReference>
<sequence length="104" mass="11547">MILLSFNILVLYQNVQISLSSGICFRLYSEVLSYILIYVAVWLTLYGIDLLNTVYGASDSRSVSKSAVSKRTLAVLPCSSCRINKRCIENGHLQSATNKTSFVC</sequence>
<evidence type="ECO:0000313" key="2">
    <source>
        <dbReference type="EMBL" id="AAC63836.1"/>
    </source>
</evidence>
<protein>
    <submittedName>
        <fullName evidence="2">Uncharacterized protein At2g31150</fullName>
    </submittedName>
</protein>
<reference key="1">
    <citation type="journal article" date="1999" name="Nature">
        <title>Sequence and analysis of chromosome 2 of the plant Arabidopsis thaliana.</title>
        <authorList>
            <person name="Lin X."/>
            <person name="Kaul S."/>
            <person name="Rounsley S."/>
            <person name="Shea T.P."/>
            <person name="Benito M.I."/>
            <person name="Town C.D."/>
            <person name="Fujii C.Y."/>
            <person name="Mason T."/>
            <person name="Bowman C.L."/>
            <person name="Barnstead M."/>
            <person name="Feldblyum T.V."/>
            <person name="Buell C.R."/>
            <person name="Ketchum K.A."/>
            <person name="Lee J."/>
            <person name="Ronning C.M."/>
            <person name="Koo H.L."/>
            <person name="Moffat K.S."/>
            <person name="Cronin L.A."/>
            <person name="Shen M."/>
            <person name="Pai G."/>
            <person name="Van Aken S."/>
            <person name="Umayam L."/>
            <person name="Tallon L.J."/>
            <person name="Gill J.E."/>
            <person name="Adams M.D."/>
            <person name="Carrera A.J."/>
            <person name="Creasy T.H."/>
            <person name="Goodman H.M."/>
            <person name="Somerville C.R."/>
            <person name="Copenhaver G.P."/>
            <person name="Preuss D."/>
            <person name="Nierman W.C."/>
            <person name="White O."/>
            <person name="Eisen J.A."/>
            <person name="Salzberg S.L."/>
            <person name="Fraser C.M."/>
            <person name="Venter J.C."/>
        </authorList>
    </citation>
    <scope>NUCLEOTIDE SEQUENCE [LARGE SCALE GENOMIC DNA]</scope>
    <source>
        <strain>cv. Columbia</strain>
    </source>
</reference>
<accession>O82269</accession>
<feature type="transmembrane region" description="Helical" evidence="1">
    <location>
        <begin position="36"/>
        <end position="55"/>
    </location>
</feature>
<dbReference type="EMBL" id="AC005311">
    <property type="protein sequence ID" value="AAC63836.1"/>
    <property type="molecule type" value="Genomic_DNA"/>
</dbReference>
<gene>
    <name evidence="2" type="ordered locus">At2g31150</name>
</gene>
<dbReference type="AlphaFoldDB" id="O82269"/>
<keyword evidence="1" id="KW-0472">Membrane</keyword>
<proteinExistence type="predicted"/>